<keyword evidence="4" id="KW-0010">Activator</keyword>
<dbReference type="PANTHER" id="PTHR30346:SF26">
    <property type="entry name" value="HYDROGEN PEROXIDE-INDUCIBLE GENES ACTIVATOR"/>
    <property type="match status" value="1"/>
</dbReference>
<dbReference type="RefSeq" id="WP_092439823.1">
    <property type="nucleotide sequence ID" value="NZ_FMYP01000057.1"/>
</dbReference>
<evidence type="ECO:0000313" key="8">
    <source>
        <dbReference type="Proteomes" id="UP000199452"/>
    </source>
</evidence>
<gene>
    <name evidence="7" type="ORF">SAMN05216323_105720</name>
</gene>
<evidence type="ECO:0000256" key="1">
    <source>
        <dbReference type="ARBA" id="ARBA00009437"/>
    </source>
</evidence>
<dbReference type="AlphaFoldDB" id="A0A1G6Q2K1"/>
<dbReference type="Gene3D" id="1.10.10.10">
    <property type="entry name" value="Winged helix-like DNA-binding domain superfamily/Winged helix DNA-binding domain"/>
    <property type="match status" value="1"/>
</dbReference>
<dbReference type="PROSITE" id="PS50931">
    <property type="entry name" value="HTH_LYSR"/>
    <property type="match status" value="1"/>
</dbReference>
<dbReference type="EMBL" id="FMYP01000057">
    <property type="protein sequence ID" value="SDC86660.1"/>
    <property type="molecule type" value="Genomic_DNA"/>
</dbReference>
<evidence type="ECO:0000256" key="3">
    <source>
        <dbReference type="ARBA" id="ARBA00023125"/>
    </source>
</evidence>
<comment type="similarity">
    <text evidence="1">Belongs to the LysR transcriptional regulatory family.</text>
</comment>
<keyword evidence="5" id="KW-0804">Transcription</keyword>
<keyword evidence="8" id="KW-1185">Reference proteome</keyword>
<dbReference type="GO" id="GO:0003677">
    <property type="term" value="F:DNA binding"/>
    <property type="evidence" value="ECO:0007669"/>
    <property type="project" value="UniProtKB-KW"/>
</dbReference>
<dbReference type="STRING" id="1640674.SAMN05216323_105720"/>
<name>A0A1G6Q2K1_9BACT</name>
<dbReference type="GO" id="GO:0003700">
    <property type="term" value="F:DNA-binding transcription factor activity"/>
    <property type="evidence" value="ECO:0007669"/>
    <property type="project" value="InterPro"/>
</dbReference>
<feature type="domain" description="HTH lysR-type" evidence="6">
    <location>
        <begin position="1"/>
        <end position="58"/>
    </location>
</feature>
<accession>A0A1G6Q2K1</accession>
<evidence type="ECO:0000313" key="7">
    <source>
        <dbReference type="EMBL" id="SDC86660.1"/>
    </source>
</evidence>
<evidence type="ECO:0000256" key="4">
    <source>
        <dbReference type="ARBA" id="ARBA00023159"/>
    </source>
</evidence>
<dbReference type="OrthoDB" id="9803735at2"/>
<evidence type="ECO:0000256" key="2">
    <source>
        <dbReference type="ARBA" id="ARBA00023015"/>
    </source>
</evidence>
<keyword evidence="3" id="KW-0238">DNA-binding</keyword>
<dbReference type="SUPFAM" id="SSF46785">
    <property type="entry name" value="Winged helix' DNA-binding domain"/>
    <property type="match status" value="1"/>
</dbReference>
<dbReference type="PRINTS" id="PR00039">
    <property type="entry name" value="HTHLYSR"/>
</dbReference>
<dbReference type="PANTHER" id="PTHR30346">
    <property type="entry name" value="TRANSCRIPTIONAL DUAL REGULATOR HCAR-RELATED"/>
    <property type="match status" value="1"/>
</dbReference>
<dbReference type="Pfam" id="PF00126">
    <property type="entry name" value="HTH_1"/>
    <property type="match status" value="1"/>
</dbReference>
<dbReference type="Gene3D" id="3.40.190.10">
    <property type="entry name" value="Periplasmic binding protein-like II"/>
    <property type="match status" value="2"/>
</dbReference>
<dbReference type="InterPro" id="IPR036388">
    <property type="entry name" value="WH-like_DNA-bd_sf"/>
</dbReference>
<dbReference type="FunFam" id="1.10.10.10:FF:000001">
    <property type="entry name" value="LysR family transcriptional regulator"/>
    <property type="match status" value="1"/>
</dbReference>
<dbReference type="InterPro" id="IPR036390">
    <property type="entry name" value="WH_DNA-bd_sf"/>
</dbReference>
<dbReference type="InterPro" id="IPR000847">
    <property type="entry name" value="LysR_HTH_N"/>
</dbReference>
<dbReference type="SUPFAM" id="SSF53850">
    <property type="entry name" value="Periplasmic binding protein-like II"/>
    <property type="match status" value="1"/>
</dbReference>
<protein>
    <submittedName>
        <fullName evidence="7">LysR family transcriptional regulator, hydrogen peroxide-inducible genes activator</fullName>
    </submittedName>
</protein>
<dbReference type="InterPro" id="IPR005119">
    <property type="entry name" value="LysR_subst-bd"/>
</dbReference>
<reference evidence="7 8" key="1">
    <citation type="submission" date="2016-09" db="EMBL/GenBank/DDBJ databases">
        <authorList>
            <person name="Capua I."/>
            <person name="De Benedictis P."/>
            <person name="Joannis T."/>
            <person name="Lombin L.H."/>
            <person name="Cattoli G."/>
        </authorList>
    </citation>
    <scope>NUCLEOTIDE SEQUENCE [LARGE SCALE GENOMIC DNA]</scope>
    <source>
        <strain evidence="7 8">A7P-90m</strain>
    </source>
</reference>
<proteinExistence type="inferred from homology"/>
<dbReference type="CDD" id="cd08411">
    <property type="entry name" value="PBP2_OxyR"/>
    <property type="match status" value="1"/>
</dbReference>
<organism evidence="7 8">
    <name type="scientific">Williamwhitmania taraxaci</name>
    <dbReference type="NCBI Taxonomy" id="1640674"/>
    <lineage>
        <taxon>Bacteria</taxon>
        <taxon>Pseudomonadati</taxon>
        <taxon>Bacteroidota</taxon>
        <taxon>Bacteroidia</taxon>
        <taxon>Bacteroidales</taxon>
        <taxon>Williamwhitmaniaceae</taxon>
        <taxon>Williamwhitmania</taxon>
    </lineage>
</organism>
<dbReference type="Proteomes" id="UP000199452">
    <property type="component" value="Unassembled WGS sequence"/>
</dbReference>
<dbReference type="GO" id="GO:0032993">
    <property type="term" value="C:protein-DNA complex"/>
    <property type="evidence" value="ECO:0007669"/>
    <property type="project" value="TreeGrafter"/>
</dbReference>
<sequence>MNIQQLEYIVAIDTYRHFAKSAEATFVTQPTLSMMVQKLEEELEVKIFDRSKQPVVPTKIGEEIVMQARKALAEIAEIKSIVQNDRGLISGTLRIGIIPTLAPYLLPLFLKNFISKYPLVKLKVAEMISENIIEAIISGKLDAGLMATPLKDSRLKENRLFYEKFYAYVSPTEPEYEEETLHADKINTNNLWLLEEGHCFRSQIMRLCEIKQSSNSGKNLDYEAGSIETLIRIVDQSGGITIIPEMATYALTDTQKLSLRSFFDPSPVREVSIVSHREFVKKKLLNTLAEEINASLPQSILDQTNSIIIDI</sequence>
<evidence type="ECO:0000259" key="6">
    <source>
        <dbReference type="PROSITE" id="PS50931"/>
    </source>
</evidence>
<keyword evidence="2" id="KW-0805">Transcription regulation</keyword>
<dbReference type="Pfam" id="PF03466">
    <property type="entry name" value="LysR_substrate"/>
    <property type="match status" value="1"/>
</dbReference>
<evidence type="ECO:0000256" key="5">
    <source>
        <dbReference type="ARBA" id="ARBA00023163"/>
    </source>
</evidence>